<comment type="caution">
    <text evidence="1">The sequence shown here is derived from an EMBL/GenBank/DDBJ whole genome shotgun (WGS) entry which is preliminary data.</text>
</comment>
<dbReference type="EMBL" id="BLLF01001461">
    <property type="protein sequence ID" value="GFH19421.1"/>
    <property type="molecule type" value="Genomic_DNA"/>
</dbReference>
<dbReference type="SUPFAM" id="SSF52047">
    <property type="entry name" value="RNI-like"/>
    <property type="match status" value="1"/>
</dbReference>
<proteinExistence type="predicted"/>
<keyword evidence="2" id="KW-1185">Reference proteome</keyword>
<evidence type="ECO:0000313" key="1">
    <source>
        <dbReference type="EMBL" id="GFH19421.1"/>
    </source>
</evidence>
<organism evidence="1 2">
    <name type="scientific">Haematococcus lacustris</name>
    <name type="common">Green alga</name>
    <name type="synonym">Haematococcus pluvialis</name>
    <dbReference type="NCBI Taxonomy" id="44745"/>
    <lineage>
        <taxon>Eukaryota</taxon>
        <taxon>Viridiplantae</taxon>
        <taxon>Chlorophyta</taxon>
        <taxon>core chlorophytes</taxon>
        <taxon>Chlorophyceae</taxon>
        <taxon>CS clade</taxon>
        <taxon>Chlamydomonadales</taxon>
        <taxon>Haematococcaceae</taxon>
        <taxon>Haematococcus</taxon>
    </lineage>
</organism>
<evidence type="ECO:0000313" key="2">
    <source>
        <dbReference type="Proteomes" id="UP000485058"/>
    </source>
</evidence>
<protein>
    <submittedName>
        <fullName evidence="1">Uncharacterized protein</fullName>
    </submittedName>
</protein>
<feature type="non-terminal residue" evidence="1">
    <location>
        <position position="1"/>
    </location>
</feature>
<feature type="non-terminal residue" evidence="1">
    <location>
        <position position="135"/>
    </location>
</feature>
<dbReference type="Proteomes" id="UP000485058">
    <property type="component" value="Unassembled WGS sequence"/>
</dbReference>
<accession>A0A699ZB98</accession>
<dbReference type="AlphaFoldDB" id="A0A699ZB98"/>
<name>A0A699ZB98_HAELA</name>
<gene>
    <name evidence="1" type="ORF">HaLaN_16367</name>
</gene>
<reference evidence="1 2" key="1">
    <citation type="submission" date="2020-02" db="EMBL/GenBank/DDBJ databases">
        <title>Draft genome sequence of Haematococcus lacustris strain NIES-144.</title>
        <authorList>
            <person name="Morimoto D."/>
            <person name="Nakagawa S."/>
            <person name="Yoshida T."/>
            <person name="Sawayama S."/>
        </authorList>
    </citation>
    <scope>NUCLEOTIDE SEQUENCE [LARGE SCALE GENOMIC DNA]</scope>
    <source>
        <strain evidence="1 2">NIES-144</strain>
    </source>
</reference>
<sequence>MAIPTTRDVRDVVTLLAALHSNLAGLIDSHLCAADRSNLRATSKLAKSFVDAHIFALSLSGGDLHAVQSRQPHDSFASFPNLQSLRLHDERGSFLTDSLVQGVLDSFPCALAGLAQLDLKRCSYLTGQGMRALLG</sequence>